<comment type="caution">
    <text evidence="3">The sequence shown here is derived from an EMBL/GenBank/DDBJ whole genome shotgun (WGS) entry which is preliminary data.</text>
</comment>
<organism evidence="3 4">
    <name type="scientific">Acetobacter estunensis</name>
    <dbReference type="NCBI Taxonomy" id="104097"/>
    <lineage>
        <taxon>Bacteria</taxon>
        <taxon>Pseudomonadati</taxon>
        <taxon>Pseudomonadota</taxon>
        <taxon>Alphaproteobacteria</taxon>
        <taxon>Acetobacterales</taxon>
        <taxon>Acetobacteraceae</taxon>
        <taxon>Acetobacter</taxon>
    </lineage>
</organism>
<evidence type="ECO:0000313" key="4">
    <source>
        <dbReference type="Proteomes" id="UP000597459"/>
    </source>
</evidence>
<evidence type="ECO:0000259" key="2">
    <source>
        <dbReference type="Pfam" id="PF07992"/>
    </source>
</evidence>
<feature type="domain" description="FAD/NAD(P)-binding" evidence="2">
    <location>
        <begin position="49"/>
        <end position="298"/>
    </location>
</feature>
<dbReference type="EMBL" id="WOTH01000003">
    <property type="protein sequence ID" value="NHO52907.1"/>
    <property type="molecule type" value="Genomic_DNA"/>
</dbReference>
<reference evidence="3" key="1">
    <citation type="submission" date="2019-11" db="EMBL/GenBank/DDBJ databases">
        <title>Description of new Acetobacter species.</title>
        <authorList>
            <person name="Cleenwerck I."/>
            <person name="Sombolestani A.S."/>
        </authorList>
    </citation>
    <scope>NUCLEOTIDE SEQUENCE</scope>
    <source>
        <strain evidence="3">LMG 1626</strain>
    </source>
</reference>
<keyword evidence="4" id="KW-1185">Reference proteome</keyword>
<dbReference type="InterPro" id="IPR023753">
    <property type="entry name" value="FAD/NAD-binding_dom"/>
</dbReference>
<dbReference type="AlphaFoldDB" id="A0A967BAS7"/>
<dbReference type="PRINTS" id="PR00368">
    <property type="entry name" value="FADPNR"/>
</dbReference>
<keyword evidence="3" id="KW-0032">Aminotransferase</keyword>
<dbReference type="InterPro" id="IPR036188">
    <property type="entry name" value="FAD/NAD-bd_sf"/>
</dbReference>
<keyword evidence="3" id="KW-0808">Transferase</keyword>
<sequence>MDRYDTRNAAQSVRSLAAACDSSRSGNDTGGRMTETVSTPKQPDNTFGLLIIGAGPAGLAPLLAAARNGLLPHVLSTGVLLVDRAHEPGAGRLGNYIITSDSSADTFLSCVRNSPVPELAVLAETPLAQEVAAYGADCVPLELAGRLMAEVGKAMANLIARSPHGRVAMGTEVDRLDENVDGSWTAQLRDVQTGRTETVKAASILVATGATQEPARLQHLPVGGAPLLPRYENKLIQSDEFLSHDGFARTIAALTAMDSPKVAIVGGSTSAMSCARQILIALEGHTPPVHVTLLHRHPMTIFYPGRDAAHADGYTSFDERDICALSGFVHRFGGFRFESRILARQLLGVGDAPPEPRMSLHQLQEGNDAEARRILDNADLVIACLGYRPAAVPIRDRTGALLPLAAQEEGRPLVNDACEVIAADATPIPGLFGIGLACGYRPPIEMGGERSFSGQVNGLWLWQNDVGLMLIRRLLAYSGNLPPEEAAHAA</sequence>
<dbReference type="Gene3D" id="3.50.50.60">
    <property type="entry name" value="FAD/NAD(P)-binding domain"/>
    <property type="match status" value="1"/>
</dbReference>
<feature type="region of interest" description="Disordered" evidence="1">
    <location>
        <begin position="15"/>
        <end position="41"/>
    </location>
</feature>
<name>A0A967BAS7_9PROT</name>
<protein>
    <submittedName>
        <fullName evidence="3">Aminotransferase DegT</fullName>
    </submittedName>
</protein>
<dbReference type="Pfam" id="PF07992">
    <property type="entry name" value="Pyr_redox_2"/>
    <property type="match status" value="1"/>
</dbReference>
<evidence type="ECO:0000256" key="1">
    <source>
        <dbReference type="SAM" id="MobiDB-lite"/>
    </source>
</evidence>
<proteinExistence type="predicted"/>
<accession>A0A967BAS7</accession>
<dbReference type="Proteomes" id="UP000597459">
    <property type="component" value="Unassembled WGS sequence"/>
</dbReference>
<evidence type="ECO:0000313" key="3">
    <source>
        <dbReference type="EMBL" id="NHO52907.1"/>
    </source>
</evidence>
<dbReference type="GO" id="GO:0008483">
    <property type="term" value="F:transaminase activity"/>
    <property type="evidence" value="ECO:0007669"/>
    <property type="project" value="UniProtKB-KW"/>
</dbReference>
<dbReference type="PRINTS" id="PR00411">
    <property type="entry name" value="PNDRDTASEI"/>
</dbReference>
<dbReference type="GO" id="GO:0016491">
    <property type="term" value="F:oxidoreductase activity"/>
    <property type="evidence" value="ECO:0007669"/>
    <property type="project" value="InterPro"/>
</dbReference>
<dbReference type="SUPFAM" id="SSF51905">
    <property type="entry name" value="FAD/NAD(P)-binding domain"/>
    <property type="match status" value="2"/>
</dbReference>
<gene>
    <name evidence="3" type="ORF">GOB87_02885</name>
</gene>